<sequence>MIFKHKTDFMREVVRLVAHGYHYWTTGTTDPKKLSGLMLKFDDRYAINATPQQRYRRKAKGECNTQFLAWQDETGSVIWLLLSTEGEGVVRQLESLQDCREKKHRIQLTGYELVKTPRKGEGATAQWTFRISSENYAAWEERLKTAVRKWHPHNDDLLKQALWSLRRIPGFSEARRQGFALESYAKAQWKRVQRGEWPFEGVFIAWLGRYQKPTLVDLPDLIKAKKPVLQDGGSLDVKD</sequence>
<name>A0A0H5Q0G9_9ZZZZ</name>
<protein>
    <submittedName>
        <fullName evidence="1">Uncharacterized protein</fullName>
    </submittedName>
</protein>
<dbReference type="EMBL" id="LN853229">
    <property type="protein sequence ID" value="CRY95343.1"/>
    <property type="molecule type" value="Genomic_DNA"/>
</dbReference>
<proteinExistence type="predicted"/>
<accession>A0A0H5Q0G9</accession>
<reference evidence="1" key="2">
    <citation type="submission" date="2015-07" db="EMBL/GenBank/DDBJ databases">
        <title>Plasmids, circular viruses and viroids from rat gut.</title>
        <authorList>
            <person name="Jorgensen T.J."/>
            <person name="Hansen M.A."/>
            <person name="Xu Z."/>
            <person name="Tabak M.A."/>
            <person name="Sorensen S.J."/>
            <person name="Hansen L.H."/>
        </authorList>
    </citation>
    <scope>NUCLEOTIDE SEQUENCE</scope>
    <source>
        <plasmid evidence="1">pRGRH0598</plasmid>
    </source>
</reference>
<organism evidence="1">
    <name type="scientific">uncultured prokaryote</name>
    <dbReference type="NCBI Taxonomy" id="198431"/>
    <lineage>
        <taxon>unclassified sequences</taxon>
        <taxon>environmental samples</taxon>
    </lineage>
</organism>
<reference evidence="1" key="1">
    <citation type="submission" date="2015-06" db="EMBL/GenBank/DDBJ databases">
        <authorList>
            <person name="Joergensen T."/>
        </authorList>
    </citation>
    <scope>NUCLEOTIDE SEQUENCE</scope>
    <source>
        <plasmid evidence="1">pRGRH0598</plasmid>
    </source>
</reference>
<geneLocation type="plasmid" evidence="1">
    <name>pRGRH0598</name>
</geneLocation>
<dbReference type="AlphaFoldDB" id="A0A0H5Q0G9"/>
<keyword evidence="1" id="KW-0614">Plasmid</keyword>
<evidence type="ECO:0000313" key="1">
    <source>
        <dbReference type="EMBL" id="CRY95343.1"/>
    </source>
</evidence>